<gene>
    <name evidence="1" type="ORF">Forpe1208_v001801</name>
</gene>
<sequence>MSPPSFVHLPREVHLLIGRHLQPSEMEGLILSSRHMRVTYSRAFYHSIAFRGTKADLMGDLWAFLHAEANRPTTRAMIHAVKHITLEVEPGQPSPGPQAELVLPQLIASSLGALYNLQGIQLDLWWLSDAQREELRNRCVDLPVWMGLRSIRMEEADPELLAVLVSKTRAESFSGLQLEGQLDLQAARQCFPFLRRLVVPFELPTVSVGNLASTPARVKNNSEMLLEFGRLEWLCWHPSSFRREKWKRSALTQGYVYSLSTSVSA</sequence>
<proteinExistence type="predicted"/>
<accession>A0A8J5UGW3</accession>
<evidence type="ECO:0008006" key="3">
    <source>
        <dbReference type="Google" id="ProtNLM"/>
    </source>
</evidence>
<dbReference type="AlphaFoldDB" id="A0A8J5UGW3"/>
<dbReference type="Proteomes" id="UP000694050">
    <property type="component" value="Unassembled WGS sequence"/>
</dbReference>
<organism evidence="1 2">
    <name type="scientific">Fusarium oxysporum f. sp. rapae</name>
    <dbReference type="NCBI Taxonomy" id="485398"/>
    <lineage>
        <taxon>Eukaryota</taxon>
        <taxon>Fungi</taxon>
        <taxon>Dikarya</taxon>
        <taxon>Ascomycota</taxon>
        <taxon>Pezizomycotina</taxon>
        <taxon>Sordariomycetes</taxon>
        <taxon>Hypocreomycetidae</taxon>
        <taxon>Hypocreales</taxon>
        <taxon>Nectriaceae</taxon>
        <taxon>Fusarium</taxon>
        <taxon>Fusarium oxysporum species complex</taxon>
    </lineage>
</organism>
<name>A0A8J5UGW3_FUSOX</name>
<dbReference type="EMBL" id="JAELUQ010000001">
    <property type="protein sequence ID" value="KAG7421387.1"/>
    <property type="molecule type" value="Genomic_DNA"/>
</dbReference>
<evidence type="ECO:0000313" key="2">
    <source>
        <dbReference type="Proteomes" id="UP000694050"/>
    </source>
</evidence>
<protein>
    <recommendedName>
        <fullName evidence="3">F-box domain-containing protein</fullName>
    </recommendedName>
</protein>
<reference evidence="1" key="1">
    <citation type="submission" date="2021-04" db="EMBL/GenBank/DDBJ databases">
        <title>First draft genome resource for Brassicaceae pathogens Fusarium oxysporum f. sp. raphani and Fusarium oxysporum f. sp. rapae.</title>
        <authorList>
            <person name="Asai S."/>
        </authorList>
    </citation>
    <scope>NUCLEOTIDE SEQUENCE</scope>
    <source>
        <strain evidence="1">Tf1208</strain>
    </source>
</reference>
<comment type="caution">
    <text evidence="1">The sequence shown here is derived from an EMBL/GenBank/DDBJ whole genome shotgun (WGS) entry which is preliminary data.</text>
</comment>
<evidence type="ECO:0000313" key="1">
    <source>
        <dbReference type="EMBL" id="KAG7421387.1"/>
    </source>
</evidence>